<keyword evidence="2 4" id="KW-0479">Metal-binding</keyword>
<evidence type="ECO:0000256" key="1">
    <source>
        <dbReference type="ARBA" id="ARBA00022553"/>
    </source>
</evidence>
<dbReference type="InterPro" id="IPR002591">
    <property type="entry name" value="Phosphodiest/P_Trfase"/>
</dbReference>
<evidence type="ECO:0000256" key="4">
    <source>
        <dbReference type="PIRNR" id="PIRNR031924"/>
    </source>
</evidence>
<keyword evidence="8" id="KW-1185">Reference proteome</keyword>
<evidence type="ECO:0000256" key="3">
    <source>
        <dbReference type="ARBA" id="ARBA00022729"/>
    </source>
</evidence>
<dbReference type="Gene3D" id="3.30.1360.150">
    <property type="match status" value="1"/>
</dbReference>
<dbReference type="GO" id="GO:0046872">
    <property type="term" value="F:metal ion binding"/>
    <property type="evidence" value="ECO:0007669"/>
    <property type="project" value="UniProtKB-KW"/>
</dbReference>
<dbReference type="Proteomes" id="UP000199702">
    <property type="component" value="Unassembled WGS sequence"/>
</dbReference>
<dbReference type="PANTHER" id="PTHR10151">
    <property type="entry name" value="ECTONUCLEOTIDE PYROPHOSPHATASE/PHOSPHODIESTERASE"/>
    <property type="match status" value="1"/>
</dbReference>
<dbReference type="EMBL" id="FNYA01000001">
    <property type="protein sequence ID" value="SEI38360.1"/>
    <property type="molecule type" value="Genomic_DNA"/>
</dbReference>
<proteinExistence type="predicted"/>
<dbReference type="InterPro" id="IPR026263">
    <property type="entry name" value="Alkaline_phosphatase_prok"/>
</dbReference>
<sequence length="535" mass="60709">MKKLILGFLVFSTFLNAQDKPKLVVGIVVDQMKMEYLYRFSNDFSDNGFKKLMNKGFTFHNMHYNYMPTYTAPGHAAIFTGALPNVNGIVGNEWFNKATGKDMYCTDDESVITLVEGTESEGKMSPKNLFSTTITDELKLATNFKSKVIGISIKDRGAILPAGHFADWAFWYTKTGNFISSSFYGQKLPDWATQFNGEKNYLKYIEKGWDLLKSKETYNESLNDNNPYEGKLFKKTPFFPYDMKEMFNNNDAGVLRTTPYGNNLVADFAKSAIENEKMGADEITDFLTMSFSATDYVGHLLGPRSIELQDTYLRLDETIADFLTYLDKTVGKGNYLVFLTADHAGAENATYLKDNKYAVESLNSKNLQQSIIEFSQKNFGENILLDYSNFNVFINKEKVKQKGLELNKVKQQLKEFLMMQNFISNVFTEEEIQNASSSNPILEIVANGYDPKQNGELVLLFKPGFMEYSSTGTTHGSPYSYDTHVPCLFYGWKIKKGESFNKKTITQIAPTLAQKLRITMPNGTQSEVLEEVLNK</sequence>
<dbReference type="AlphaFoldDB" id="A0A1H6QFV9"/>
<name>A0A1H6QFV9_9FLAO</name>
<gene>
    <name evidence="7" type="ORF">SAMN05660918_0242</name>
</gene>
<accession>A0A1H6QFV9</accession>
<dbReference type="SUPFAM" id="SSF53649">
    <property type="entry name" value="Alkaline phosphatase-like"/>
    <property type="match status" value="1"/>
</dbReference>
<evidence type="ECO:0000256" key="6">
    <source>
        <dbReference type="PIRSR" id="PIRSR031924-51"/>
    </source>
</evidence>
<dbReference type="CDD" id="cd16016">
    <property type="entry name" value="AP-SPAP"/>
    <property type="match status" value="1"/>
</dbReference>
<evidence type="ECO:0000313" key="7">
    <source>
        <dbReference type="EMBL" id="SEI38360.1"/>
    </source>
</evidence>
<dbReference type="GO" id="GO:0004035">
    <property type="term" value="F:alkaline phosphatase activity"/>
    <property type="evidence" value="ECO:0007669"/>
    <property type="project" value="InterPro"/>
</dbReference>
<dbReference type="PIRSF" id="PIRSF031924">
    <property type="entry name" value="Pi-irrepressible_AP"/>
    <property type="match status" value="1"/>
</dbReference>
<dbReference type="InterPro" id="IPR017850">
    <property type="entry name" value="Alkaline_phosphatase_core_sf"/>
</dbReference>
<dbReference type="STRING" id="402734.SAMN05660918_0242"/>
<evidence type="ECO:0000256" key="2">
    <source>
        <dbReference type="ARBA" id="ARBA00022723"/>
    </source>
</evidence>
<reference evidence="8" key="1">
    <citation type="submission" date="2016-10" db="EMBL/GenBank/DDBJ databases">
        <authorList>
            <person name="Varghese N."/>
            <person name="Submissions S."/>
        </authorList>
    </citation>
    <scope>NUCLEOTIDE SEQUENCE [LARGE SCALE GENOMIC DNA]</scope>
    <source>
        <strain evidence="8">DSM 17934</strain>
    </source>
</reference>
<protein>
    <submittedName>
        <fullName evidence="7">Type I phosphodiesterase / nucleotide pyrophosphatase</fullName>
    </submittedName>
</protein>
<organism evidence="7 8">
    <name type="scientific">Flavobacterium terrigena</name>
    <dbReference type="NCBI Taxonomy" id="402734"/>
    <lineage>
        <taxon>Bacteria</taxon>
        <taxon>Pseudomonadati</taxon>
        <taxon>Bacteroidota</taxon>
        <taxon>Flavobacteriia</taxon>
        <taxon>Flavobacteriales</taxon>
        <taxon>Flavobacteriaceae</taxon>
        <taxon>Flavobacterium</taxon>
    </lineage>
</organism>
<feature type="binding site" evidence="6">
    <location>
        <begin position="154"/>
        <end position="156"/>
    </location>
    <ligand>
        <name>substrate</name>
    </ligand>
</feature>
<keyword evidence="1 5" id="KW-0597">Phosphoprotein</keyword>
<evidence type="ECO:0000256" key="5">
    <source>
        <dbReference type="PIRSR" id="PIRSR031924-50"/>
    </source>
</evidence>
<dbReference type="PANTHER" id="PTHR10151:SF120">
    <property type="entry name" value="BIS(5'-ADENOSYL)-TRIPHOSPHATASE"/>
    <property type="match status" value="1"/>
</dbReference>
<dbReference type="Gene3D" id="3.40.720.10">
    <property type="entry name" value="Alkaline Phosphatase, subunit A"/>
    <property type="match status" value="1"/>
</dbReference>
<feature type="active site" description="Phosphothreonine intermediate" evidence="5">
    <location>
        <position position="71"/>
    </location>
</feature>
<dbReference type="NCBIfam" id="NF042991">
    <property type="entry name" value="alk_phos_PafA"/>
    <property type="match status" value="1"/>
</dbReference>
<dbReference type="Pfam" id="PF01663">
    <property type="entry name" value="Phosphodiest"/>
    <property type="match status" value="1"/>
</dbReference>
<dbReference type="OrthoDB" id="9766127at2"/>
<evidence type="ECO:0000313" key="8">
    <source>
        <dbReference type="Proteomes" id="UP000199702"/>
    </source>
</evidence>
<feature type="binding site" evidence="6">
    <location>
        <position position="92"/>
    </location>
    <ligand>
        <name>substrate</name>
    </ligand>
</feature>
<dbReference type="RefSeq" id="WP_091306526.1">
    <property type="nucleotide sequence ID" value="NZ_CBCSJU010000001.1"/>
</dbReference>
<keyword evidence="3" id="KW-0732">Signal</keyword>